<feature type="transmembrane region" description="Helical" evidence="1">
    <location>
        <begin position="156"/>
        <end position="184"/>
    </location>
</feature>
<keyword evidence="1" id="KW-0812">Transmembrane</keyword>
<dbReference type="AlphaFoldDB" id="S3W8M9"/>
<reference evidence="2" key="1">
    <citation type="submission" date="2013-04" db="EMBL/GenBank/DDBJ databases">
        <authorList>
            <person name="Harkins D.M."/>
            <person name="Durkin A.S."/>
            <person name="Selengut J.D."/>
            <person name="Sanka R."/>
            <person name="DePew J."/>
            <person name="Purushe J."/>
            <person name="Ahmed A."/>
            <person name="van der Linden H."/>
            <person name="Goris M.G.A."/>
            <person name="Hartskeerl R.A."/>
            <person name="Vinetz J.M."/>
            <person name="Sutton G.G."/>
            <person name="Nelson W.C."/>
            <person name="Fouts D.E."/>
        </authorList>
    </citation>
    <scope>NUCLEOTIDE SEQUENCE [LARGE SCALE GENOMIC DNA]</scope>
    <source>
        <strain evidence="2">BUT 6</strain>
    </source>
</reference>
<keyword evidence="1" id="KW-0472">Membrane</keyword>
<evidence type="ECO:0000313" key="2">
    <source>
        <dbReference type="EMBL" id="EPG76382.1"/>
    </source>
</evidence>
<feature type="transmembrane region" description="Helical" evidence="1">
    <location>
        <begin position="79"/>
        <end position="98"/>
    </location>
</feature>
<name>S3W8M9_9LEPT</name>
<feature type="transmembrane region" description="Helical" evidence="1">
    <location>
        <begin position="196"/>
        <end position="213"/>
    </location>
</feature>
<feature type="transmembrane region" description="Helical" evidence="1">
    <location>
        <begin position="110"/>
        <end position="126"/>
    </location>
</feature>
<keyword evidence="1" id="KW-1133">Transmembrane helix</keyword>
<accession>S3W8M9</accession>
<proteinExistence type="predicted"/>
<evidence type="ECO:0000256" key="1">
    <source>
        <dbReference type="SAM" id="Phobius"/>
    </source>
</evidence>
<dbReference type="STRING" id="1193011.LEP1GSC058_1458"/>
<organism evidence="2 3">
    <name type="scientific">Leptospira fainei serovar Hurstbridge str. BUT 6</name>
    <dbReference type="NCBI Taxonomy" id="1193011"/>
    <lineage>
        <taxon>Bacteria</taxon>
        <taxon>Pseudomonadati</taxon>
        <taxon>Spirochaetota</taxon>
        <taxon>Spirochaetia</taxon>
        <taxon>Leptospirales</taxon>
        <taxon>Leptospiraceae</taxon>
        <taxon>Leptospira</taxon>
    </lineage>
</organism>
<gene>
    <name evidence="2" type="ORF">LEP1GSC058_1458</name>
</gene>
<dbReference type="EMBL" id="AKWZ02000001">
    <property type="protein sequence ID" value="EPG76382.1"/>
    <property type="molecule type" value="Genomic_DNA"/>
</dbReference>
<dbReference type="RefSeq" id="WP_016547654.1">
    <property type="nucleotide sequence ID" value="NZ_AKWZ02000001.1"/>
</dbReference>
<protein>
    <submittedName>
        <fullName evidence="2">Membrane protein</fullName>
    </submittedName>
</protein>
<dbReference type="OrthoDB" id="316664at2"/>
<feature type="transmembrane region" description="Helical" evidence="1">
    <location>
        <begin position="132"/>
        <end position="149"/>
    </location>
</feature>
<feature type="transmembrane region" description="Helical" evidence="1">
    <location>
        <begin position="12"/>
        <end position="31"/>
    </location>
</feature>
<feature type="transmembrane region" description="Helical" evidence="1">
    <location>
        <begin position="360"/>
        <end position="377"/>
    </location>
</feature>
<feature type="transmembrane region" description="Helical" evidence="1">
    <location>
        <begin position="384"/>
        <end position="401"/>
    </location>
</feature>
<keyword evidence="3" id="KW-1185">Reference proteome</keyword>
<dbReference type="Proteomes" id="UP000014540">
    <property type="component" value="Unassembled WGS sequence"/>
</dbReference>
<sequence length="447" mass="52102">MGYSNIARKYCLPIAIAGVHAILQFLDFPILRIDGYWQLPSKECWYNHPFQALITLNGTSPALALFHSAFAHLGKGNPYPLYAVFLPILHAISCHLFLSVLSRLKIRYRNIWAALFFINPLAFAYFRYPFYSTYLFFLSLVLLYSLFVVRDKNRKLLYVSITIAAAATIRPSWHLGLAIFWIGWLTWHERKKLSRASVITAFLILLLPFGLYLKNFLLFDSFSASSWLGMNLARSRLITLDSNERKNLAPFQLPTTLYRGIYSENDPLVSRYSDKICLNEDDYHNIRFIEVSRKYLSKVKEATNVQQSLKLLKFGIKVYLSSPSNYPFLLPQFAAIPEFLRKYPGLDWFASVSIGSFDKNLYRIVYPISLLLLLLRFPSLSYKIRIIVLHTVSMTILYSFIDPFEANRMRFELEPFWYLCVLFSFIRAKTYVDRGIKMIRSKVSREN</sequence>
<evidence type="ECO:0000313" key="3">
    <source>
        <dbReference type="Proteomes" id="UP000014540"/>
    </source>
</evidence>
<comment type="caution">
    <text evidence="2">The sequence shown here is derived from an EMBL/GenBank/DDBJ whole genome shotgun (WGS) entry which is preliminary data.</text>
</comment>